<feature type="binding site" evidence="17">
    <location>
        <position position="106"/>
    </location>
    <ligand>
        <name>substrate</name>
    </ligand>
</feature>
<keyword evidence="19" id="KW-0472">Membrane</keyword>
<dbReference type="InterPro" id="IPR015421">
    <property type="entry name" value="PyrdxlP-dep_Trfase_major"/>
</dbReference>
<dbReference type="GO" id="GO:0001514">
    <property type="term" value="P:selenocysteine incorporation"/>
    <property type="evidence" value="ECO:0007669"/>
    <property type="project" value="TreeGrafter"/>
</dbReference>
<feature type="binding site" evidence="17">
    <location>
        <position position="275"/>
    </location>
    <ligand>
        <name>substrate</name>
    </ligand>
</feature>
<dbReference type="SUPFAM" id="SSF53383">
    <property type="entry name" value="PLP-dependent transferases"/>
    <property type="match status" value="2"/>
</dbReference>
<comment type="catalytic activity">
    <reaction evidence="16">
        <text>O-phospho-L-seryl-tRNA(Sec) + selenophosphate + H2O = L-selenocysteinyl-tRNA(Sec) + 2 phosphate</text>
        <dbReference type="Rhea" id="RHEA:25041"/>
        <dbReference type="Rhea" id="RHEA-COMP:9743"/>
        <dbReference type="Rhea" id="RHEA-COMP:9947"/>
        <dbReference type="ChEBI" id="CHEBI:15377"/>
        <dbReference type="ChEBI" id="CHEBI:16144"/>
        <dbReference type="ChEBI" id="CHEBI:43474"/>
        <dbReference type="ChEBI" id="CHEBI:78551"/>
        <dbReference type="ChEBI" id="CHEBI:78573"/>
        <dbReference type="EC" id="2.9.1.2"/>
    </reaction>
</comment>
<comment type="function">
    <text evidence="2">Converts O-phosphoseryl-tRNA(Sec) to selenocysteinyl-tRNA(Sec) required for selenoprotein biosynthesis.</text>
</comment>
<feature type="binding site" evidence="17">
    <location>
        <position position="359"/>
    </location>
    <ligand>
        <name>tRNA</name>
        <dbReference type="ChEBI" id="CHEBI:17843"/>
    </ligand>
</feature>
<keyword evidence="10" id="KW-0663">Pyridoxal phosphate</keyword>
<dbReference type="Proteomes" id="UP000286510">
    <property type="component" value="Unassembled WGS sequence"/>
</dbReference>
<feature type="binding site" evidence="17">
    <location>
        <position position="98"/>
    </location>
    <ligand>
        <name>substrate</name>
    </ligand>
</feature>
<feature type="site" description="May act as a substrate filter by repelling compounds with a negatively charged alpha-carboxylate" evidence="18">
    <location>
        <position position="75"/>
    </location>
</feature>
<feature type="transmembrane region" description="Helical" evidence="19">
    <location>
        <begin position="137"/>
        <end position="158"/>
    </location>
</feature>
<evidence type="ECO:0000256" key="11">
    <source>
        <dbReference type="ARBA" id="ARBA00022917"/>
    </source>
</evidence>
<dbReference type="AlphaFoldDB" id="A0A418CUR5"/>
<evidence type="ECO:0000256" key="1">
    <source>
        <dbReference type="ARBA" id="ARBA00001933"/>
    </source>
</evidence>
<feature type="non-terminal residue" evidence="20">
    <location>
        <position position="445"/>
    </location>
</feature>
<dbReference type="InterPro" id="IPR008829">
    <property type="entry name" value="SepSecS/SepCysS"/>
</dbReference>
<evidence type="ECO:0000256" key="6">
    <source>
        <dbReference type="ARBA" id="ARBA00021963"/>
    </source>
</evidence>
<evidence type="ECO:0000256" key="15">
    <source>
        <dbReference type="ARBA" id="ARBA00032693"/>
    </source>
</evidence>
<evidence type="ECO:0000256" key="4">
    <source>
        <dbReference type="ARBA" id="ARBA00007037"/>
    </source>
</evidence>
<keyword evidence="7" id="KW-0820">tRNA-binding</keyword>
<dbReference type="VEuPathDB" id="FungiDB:H257_00539"/>
<dbReference type="GO" id="GO:0000049">
    <property type="term" value="F:tRNA binding"/>
    <property type="evidence" value="ECO:0007669"/>
    <property type="project" value="UniProtKB-KW"/>
</dbReference>
<keyword evidence="19" id="KW-0812">Transmembrane</keyword>
<dbReference type="GO" id="GO:0001717">
    <property type="term" value="P:conversion of seryl-tRNAsec to selenocys-tRNAsec"/>
    <property type="evidence" value="ECO:0007669"/>
    <property type="project" value="InterPro"/>
</dbReference>
<evidence type="ECO:0000256" key="7">
    <source>
        <dbReference type="ARBA" id="ARBA00022555"/>
    </source>
</evidence>
<dbReference type="NCBIfam" id="TIGR03531">
    <property type="entry name" value="selenium_SpcS"/>
    <property type="match status" value="1"/>
</dbReference>
<evidence type="ECO:0000256" key="8">
    <source>
        <dbReference type="ARBA" id="ARBA00022679"/>
    </source>
</evidence>
<comment type="caution">
    <text evidence="20">The sequence shown here is derived from an EMBL/GenBank/DDBJ whole genome shotgun (WGS) entry which is preliminary data.</text>
</comment>
<evidence type="ECO:0000256" key="17">
    <source>
        <dbReference type="PIRSR" id="PIRSR017689-1"/>
    </source>
</evidence>
<evidence type="ECO:0000256" key="18">
    <source>
        <dbReference type="PIRSR" id="PIRSR017689-50"/>
    </source>
</evidence>
<evidence type="ECO:0000256" key="5">
    <source>
        <dbReference type="ARBA" id="ARBA00012464"/>
    </source>
</evidence>
<dbReference type="PANTHER" id="PTHR12944">
    <property type="entry name" value="SOLUBLE LIVER ANTIGEN/LIVER PANCREAS ANTIGEN"/>
    <property type="match status" value="1"/>
</dbReference>
<evidence type="ECO:0000256" key="12">
    <source>
        <dbReference type="ARBA" id="ARBA00023266"/>
    </source>
</evidence>
<keyword evidence="9" id="KW-0694">RNA-binding</keyword>
<dbReference type="InterPro" id="IPR015424">
    <property type="entry name" value="PyrdxlP-dep_Trfase"/>
</dbReference>
<gene>
    <name evidence="20" type="ORF">DYB26_001325</name>
</gene>
<evidence type="ECO:0000256" key="10">
    <source>
        <dbReference type="ARBA" id="ARBA00022898"/>
    </source>
</evidence>
<evidence type="ECO:0000256" key="16">
    <source>
        <dbReference type="ARBA" id="ARBA00048808"/>
    </source>
</evidence>
<dbReference type="Gene3D" id="3.40.640.10">
    <property type="entry name" value="Type I PLP-dependent aspartate aminotransferase-like (Major domain)"/>
    <property type="match status" value="2"/>
</dbReference>
<proteinExistence type="inferred from homology"/>
<dbReference type="InterPro" id="IPR019872">
    <property type="entry name" value="Sec-tRNA_Se_transferase"/>
</dbReference>
<feature type="binding site" evidence="17">
    <location>
        <position position="99"/>
    </location>
    <ligand>
        <name>substrate</name>
    </ligand>
</feature>
<dbReference type="GO" id="GO:0098621">
    <property type="term" value="F:O-phosphoseryl-tRNA(Sec) selenium transferase activity"/>
    <property type="evidence" value="ECO:0007669"/>
    <property type="project" value="UniProtKB-EC"/>
</dbReference>
<keyword evidence="12" id="KW-0711">Selenium</keyword>
<evidence type="ECO:0000256" key="19">
    <source>
        <dbReference type="SAM" id="Phobius"/>
    </source>
</evidence>
<dbReference type="Pfam" id="PF05889">
    <property type="entry name" value="SepSecS"/>
    <property type="match status" value="2"/>
</dbReference>
<dbReference type="PIRSF" id="PIRSF017689">
    <property type="entry name" value="SepSecS"/>
    <property type="match status" value="1"/>
</dbReference>
<dbReference type="EMBL" id="QUTF01024061">
    <property type="protein sequence ID" value="RHY85649.1"/>
    <property type="molecule type" value="Genomic_DNA"/>
</dbReference>
<evidence type="ECO:0000256" key="2">
    <source>
        <dbReference type="ARBA" id="ARBA00002552"/>
    </source>
</evidence>
<sequence>MHSAVNQKLAGDLVDMAYIRQGSESLRAREKQLTSLLSHRKLPEHGWDDLSIQGVLHEFAQMDSNNFAHNVGAGEREARVASSLVANRCFHLAHGVGRSGDICAIQPKAAGSSLMVQLTNLLVKDMLHIAGLKNAKCAIVLPVATGMAMLFALLTLQLQARSAGHAAKRYVLWPRIDQKSCFKAMVTAGRRRNVSLLQPDHSNVGLEPVVVENVLVGDELRTDLEALEAKIVELGAENILCVLSTTSCFAPRGYDRVEEIAQMCRRHDIGMSPRRASNAPLLDLFITMLHLGSDGYKALLAERKALVPYFKAKLTEVADSCGERLLHTPHNDISFCMTLQHRIPSVDATTFLGSMLFSRGVSGTRTSSHRYRVVSTIDVKSVGGHQFIGFGAHANAYPSAYLTAACAIGMTKSEIDVFAARLWKALVEFQTKSTFALPTTTTPVQ</sequence>
<name>A0A418CUR5_APHAT</name>
<evidence type="ECO:0000256" key="13">
    <source>
        <dbReference type="ARBA" id="ARBA00030669"/>
    </source>
</evidence>
<comment type="pathway">
    <text evidence="3">Aminoacyl-tRNA biosynthesis; selenocysteinyl-tRNA(Sec) biosynthesis; selenocysteinyl-tRNA(Sec) from L-seryl-tRNA(Sec) (archaeal/eukaryal route): step 2/2.</text>
</comment>
<keyword evidence="8" id="KW-0808">Transferase</keyword>
<accession>A0A418CUR5</accession>
<feature type="binding site" evidence="17">
    <location>
        <position position="76"/>
    </location>
    <ligand>
        <name>pyridoxal 5'-phosphate</name>
        <dbReference type="ChEBI" id="CHEBI:597326"/>
    </ligand>
</feature>
<comment type="similarity">
    <text evidence="4">Belongs to the SepSecS family.</text>
</comment>
<evidence type="ECO:0000313" key="21">
    <source>
        <dbReference type="Proteomes" id="UP000286510"/>
    </source>
</evidence>
<dbReference type="PANTHER" id="PTHR12944:SF2">
    <property type="entry name" value="O-PHOSPHOSERYL-TRNA(SEC) SELENIUM TRANSFERASE"/>
    <property type="match status" value="1"/>
</dbReference>
<keyword evidence="19" id="KW-1133">Transmembrane helix</keyword>
<keyword evidence="11" id="KW-0648">Protein biosynthesis</keyword>
<evidence type="ECO:0000313" key="20">
    <source>
        <dbReference type="EMBL" id="RHY85649.1"/>
    </source>
</evidence>
<evidence type="ECO:0000256" key="3">
    <source>
        <dbReference type="ARBA" id="ARBA00004822"/>
    </source>
</evidence>
<comment type="cofactor">
    <cofactor evidence="1">
        <name>pyridoxal 5'-phosphate</name>
        <dbReference type="ChEBI" id="CHEBI:597326"/>
    </cofactor>
</comment>
<dbReference type="EC" id="2.9.1.2" evidence="5"/>
<dbReference type="UniPathway" id="UPA00906">
    <property type="reaction ID" value="UER00898"/>
</dbReference>
<evidence type="ECO:0000256" key="14">
    <source>
        <dbReference type="ARBA" id="ARBA00032048"/>
    </source>
</evidence>
<organism evidence="20 21">
    <name type="scientific">Aphanomyces astaci</name>
    <name type="common">Crayfish plague agent</name>
    <dbReference type="NCBI Taxonomy" id="112090"/>
    <lineage>
        <taxon>Eukaryota</taxon>
        <taxon>Sar</taxon>
        <taxon>Stramenopiles</taxon>
        <taxon>Oomycota</taxon>
        <taxon>Saprolegniomycetes</taxon>
        <taxon>Saprolegniales</taxon>
        <taxon>Verrucalvaceae</taxon>
        <taxon>Aphanomyces</taxon>
    </lineage>
</organism>
<protein>
    <recommendedName>
        <fullName evidence="6">O-phosphoseryl-tRNA(Sec) selenium transferase</fullName>
        <ecNumber evidence="5">2.9.1.2</ecNumber>
    </recommendedName>
    <alternativeName>
        <fullName evidence="13">Selenocysteine synthase</fullName>
    </alternativeName>
    <alternativeName>
        <fullName evidence="14">Selenocysteinyl-tRNA(Sec) synthase</fullName>
    </alternativeName>
    <alternativeName>
        <fullName evidence="15">Sep-tRNA:Sec-tRNA synthase</fullName>
    </alternativeName>
</protein>
<evidence type="ECO:0000256" key="9">
    <source>
        <dbReference type="ARBA" id="ARBA00022884"/>
    </source>
</evidence>
<reference evidence="20 21" key="1">
    <citation type="submission" date="2018-08" db="EMBL/GenBank/DDBJ databases">
        <title>Aphanomyces genome sequencing and annotation.</title>
        <authorList>
            <person name="Minardi D."/>
            <person name="Oidtmann B."/>
            <person name="Van Der Giezen M."/>
            <person name="Studholme D.J."/>
        </authorList>
    </citation>
    <scope>NUCLEOTIDE SEQUENCE [LARGE SCALE GENOMIC DNA]</scope>
    <source>
        <strain evidence="20 21">FDL457</strain>
    </source>
</reference>